<evidence type="ECO:0000313" key="2">
    <source>
        <dbReference type="EMBL" id="MBM9466495.1"/>
    </source>
</evidence>
<name>A0A939BXY5_9ACTN</name>
<evidence type="ECO:0000313" key="3">
    <source>
        <dbReference type="Proteomes" id="UP000663792"/>
    </source>
</evidence>
<dbReference type="Proteomes" id="UP000663792">
    <property type="component" value="Unassembled WGS sequence"/>
</dbReference>
<feature type="domain" description="DUF6457" evidence="1">
    <location>
        <begin position="2"/>
        <end position="76"/>
    </location>
</feature>
<evidence type="ECO:0000259" key="1">
    <source>
        <dbReference type="Pfam" id="PF20058"/>
    </source>
</evidence>
<organism evidence="2 3">
    <name type="scientific">Nakamurella leprariae</name>
    <dbReference type="NCBI Taxonomy" id="2803911"/>
    <lineage>
        <taxon>Bacteria</taxon>
        <taxon>Bacillati</taxon>
        <taxon>Actinomycetota</taxon>
        <taxon>Actinomycetes</taxon>
        <taxon>Nakamurellales</taxon>
        <taxon>Nakamurellaceae</taxon>
        <taxon>Nakamurella</taxon>
    </lineage>
</organism>
<dbReference type="EMBL" id="JAERWK010000006">
    <property type="protein sequence ID" value="MBM9466495.1"/>
    <property type="molecule type" value="Genomic_DNA"/>
</dbReference>
<accession>A0A939BXY5</accession>
<gene>
    <name evidence="2" type="ORF">JL106_04265</name>
</gene>
<dbReference type="Pfam" id="PF20058">
    <property type="entry name" value="DUF6457"/>
    <property type="match status" value="1"/>
</dbReference>
<proteinExistence type="predicted"/>
<sequence length="82" mass="8503">MTAAQDWLAEAARALDVPDDAVPDDVRTALLDLTRQVAHGVERKAGPLTCYLIGVAVGRGADPRAAAALLAGLAPDPEEDAR</sequence>
<reference evidence="2" key="1">
    <citation type="submission" date="2021-01" db="EMBL/GenBank/DDBJ databases">
        <title>YIM 132084 draft genome.</title>
        <authorList>
            <person name="An D."/>
        </authorList>
    </citation>
    <scope>NUCLEOTIDE SEQUENCE</scope>
    <source>
        <strain evidence="2">YIM 132084</strain>
    </source>
</reference>
<keyword evidence="3" id="KW-1185">Reference proteome</keyword>
<dbReference type="RefSeq" id="WP_205259463.1">
    <property type="nucleotide sequence ID" value="NZ_JAERWK010000006.1"/>
</dbReference>
<protein>
    <recommendedName>
        <fullName evidence="1">DUF6457 domain-containing protein</fullName>
    </recommendedName>
</protein>
<comment type="caution">
    <text evidence="2">The sequence shown here is derived from an EMBL/GenBank/DDBJ whole genome shotgun (WGS) entry which is preliminary data.</text>
</comment>
<dbReference type="InterPro" id="IPR045598">
    <property type="entry name" value="DUF6457"/>
</dbReference>
<dbReference type="AlphaFoldDB" id="A0A939BXY5"/>